<accession>A0A061SUB2</accession>
<gene>
    <name evidence="2" type="ORF">C8N31_109176</name>
    <name evidence="1" type="ORF">PM02_12385</name>
</gene>
<dbReference type="STRING" id="83219.PM02_12385"/>
<evidence type="ECO:0000313" key="4">
    <source>
        <dbReference type="Proteomes" id="UP000244092"/>
    </source>
</evidence>
<reference evidence="1 3" key="1">
    <citation type="journal article" date="2014" name="Genome Announc.">
        <title>Draft Genome Sequences of Two Isolates of the Roseobacter Group, Sulfitobacter sp. Strains 3SOLIMAR09 and 1FIGIMAR09, from Harbors of Mallorca Island (Mediterranean Sea).</title>
        <authorList>
            <person name="Mas-Llado M."/>
            <person name="Pina-Villalonga J.M."/>
            <person name="Brunet-Galmes I."/>
            <person name="Nogales B."/>
            <person name="Bosch R."/>
        </authorList>
    </citation>
    <scope>NUCLEOTIDE SEQUENCE [LARGE SCALE GENOMIC DNA]</scope>
    <source>
        <strain evidence="1 3">1FIGIMAR09</strain>
    </source>
</reference>
<dbReference type="RefSeq" id="WP_025046502.1">
    <property type="nucleotide sequence ID" value="NZ_CANMAK010000009.1"/>
</dbReference>
<dbReference type="GeneID" id="72440341"/>
<evidence type="ECO:0000313" key="2">
    <source>
        <dbReference type="EMBL" id="PTX73089.1"/>
    </source>
</evidence>
<proteinExistence type="predicted"/>
<name>A0A061SUB2_9RHOB</name>
<reference evidence="2 4" key="2">
    <citation type="submission" date="2018-04" db="EMBL/GenBank/DDBJ databases">
        <title>Genomic Encyclopedia of Archaeal and Bacterial Type Strains, Phase II (KMG-II): from individual species to whole genera.</title>
        <authorList>
            <person name="Goeker M."/>
        </authorList>
    </citation>
    <scope>NUCLEOTIDE SEQUENCE [LARGE SCALE GENOMIC DNA]</scope>
    <source>
        <strain evidence="2 4">DSM 12244</strain>
    </source>
</reference>
<comment type="caution">
    <text evidence="1">The sequence shown here is derived from an EMBL/GenBank/DDBJ whole genome shotgun (WGS) entry which is preliminary data.</text>
</comment>
<dbReference type="Proteomes" id="UP000244092">
    <property type="component" value="Unassembled WGS sequence"/>
</dbReference>
<dbReference type="EMBL" id="JEMU01000009">
    <property type="protein sequence ID" value="KAJ02890.1"/>
    <property type="molecule type" value="Genomic_DNA"/>
</dbReference>
<dbReference type="Proteomes" id="UP000027337">
    <property type="component" value="Unassembled WGS sequence"/>
</dbReference>
<organism evidence="1 3">
    <name type="scientific">Sulfitobacter mediterraneus</name>
    <dbReference type="NCBI Taxonomy" id="83219"/>
    <lineage>
        <taxon>Bacteria</taxon>
        <taxon>Pseudomonadati</taxon>
        <taxon>Pseudomonadota</taxon>
        <taxon>Alphaproteobacteria</taxon>
        <taxon>Rhodobacterales</taxon>
        <taxon>Roseobacteraceae</taxon>
        <taxon>Sulfitobacter</taxon>
    </lineage>
</organism>
<protein>
    <submittedName>
        <fullName evidence="1">Uncharacterized protein</fullName>
    </submittedName>
</protein>
<keyword evidence="3" id="KW-1185">Reference proteome</keyword>
<evidence type="ECO:0000313" key="1">
    <source>
        <dbReference type="EMBL" id="KAJ02890.1"/>
    </source>
</evidence>
<sequence>MVTRKPDDPADEVPSVVDLIAFKSQRISLYSHALEAQRQATADNNGDPETKFHPLLSTEGLMLASKLVEDVAYSFATLIPEQEVIGLLSLSAKIEREMHRLDGLDLGAG</sequence>
<dbReference type="EMBL" id="QBKU01000009">
    <property type="protein sequence ID" value="PTX73089.1"/>
    <property type="molecule type" value="Genomic_DNA"/>
</dbReference>
<evidence type="ECO:0000313" key="3">
    <source>
        <dbReference type="Proteomes" id="UP000027337"/>
    </source>
</evidence>
<dbReference type="AlphaFoldDB" id="A0A061SUB2"/>